<dbReference type="InterPro" id="IPR025110">
    <property type="entry name" value="AMP-bd_C"/>
</dbReference>
<dbReference type="AlphaFoldDB" id="A0AAP1V8G9"/>
<dbReference type="GO" id="GO:0006085">
    <property type="term" value="P:acetyl-CoA biosynthetic process"/>
    <property type="evidence" value="ECO:0007669"/>
    <property type="project" value="TreeGrafter"/>
</dbReference>
<dbReference type="PANTHER" id="PTHR24095:SF14">
    <property type="entry name" value="ACETYL-COENZYME A SYNTHETASE 1"/>
    <property type="match status" value="1"/>
</dbReference>
<dbReference type="SUPFAM" id="SSF56801">
    <property type="entry name" value="Acetyl-CoA synthetase-like"/>
    <property type="match status" value="1"/>
</dbReference>
<evidence type="ECO:0000313" key="2">
    <source>
        <dbReference type="EMBL" id="MBK1933775.1"/>
    </source>
</evidence>
<feature type="non-terminal residue" evidence="2">
    <location>
        <position position="1"/>
    </location>
</feature>
<dbReference type="Pfam" id="PF13193">
    <property type="entry name" value="AMP-binding_C"/>
    <property type="match status" value="1"/>
</dbReference>
<dbReference type="InterPro" id="IPR045851">
    <property type="entry name" value="AMP-bd_C_sf"/>
</dbReference>
<gene>
    <name evidence="2" type="ORF">JIN94_28195</name>
</gene>
<dbReference type="PANTHER" id="PTHR24095">
    <property type="entry name" value="ACETYL-COENZYME A SYNTHETASE"/>
    <property type="match status" value="1"/>
</dbReference>
<accession>A0AAP1V8G9</accession>
<dbReference type="Proteomes" id="UP000611459">
    <property type="component" value="Unassembled WGS sequence"/>
</dbReference>
<comment type="caution">
    <text evidence="2">The sequence shown here is derived from an EMBL/GenBank/DDBJ whole genome shotgun (WGS) entry which is preliminary data.</text>
</comment>
<protein>
    <recommendedName>
        <fullName evidence="1">AMP-binding enzyme C-terminal domain-containing protein</fullName>
    </recommendedName>
</protein>
<name>A0AAP1V8G9_9BURK</name>
<sequence length="65" mass="7227">RDWVGKQIGPIAKPKDIRFGDNLPKTRSGKIMRRLLRSLAKGEAITQDTSTLENPAILGQLNRSV</sequence>
<dbReference type="Gene3D" id="3.30.300.30">
    <property type="match status" value="1"/>
</dbReference>
<proteinExistence type="predicted"/>
<dbReference type="GO" id="GO:0005829">
    <property type="term" value="C:cytosol"/>
    <property type="evidence" value="ECO:0007669"/>
    <property type="project" value="TreeGrafter"/>
</dbReference>
<dbReference type="RefSeq" id="WP_141715672.1">
    <property type="nucleotide sequence ID" value="NZ_JAENIB010000015.1"/>
</dbReference>
<reference evidence="2" key="1">
    <citation type="submission" date="2021-01" db="EMBL/GenBank/DDBJ databases">
        <title>Outbreak of Burkholderia contaminns endophthalmitis traced to a clinical ventilation system.</title>
        <authorList>
            <person name="Lipuma J."/>
            <person name="Spilker T."/>
            <person name="Kratholm J."/>
        </authorList>
    </citation>
    <scope>NUCLEOTIDE SEQUENCE</scope>
    <source>
        <strain evidence="2">HI4954</strain>
    </source>
</reference>
<dbReference type="EMBL" id="JAENIB010000015">
    <property type="protein sequence ID" value="MBK1933775.1"/>
    <property type="molecule type" value="Genomic_DNA"/>
</dbReference>
<evidence type="ECO:0000313" key="3">
    <source>
        <dbReference type="Proteomes" id="UP000611459"/>
    </source>
</evidence>
<evidence type="ECO:0000259" key="1">
    <source>
        <dbReference type="Pfam" id="PF13193"/>
    </source>
</evidence>
<organism evidence="2 3">
    <name type="scientific">Burkholderia contaminans</name>
    <dbReference type="NCBI Taxonomy" id="488447"/>
    <lineage>
        <taxon>Bacteria</taxon>
        <taxon>Pseudomonadati</taxon>
        <taxon>Pseudomonadota</taxon>
        <taxon>Betaproteobacteria</taxon>
        <taxon>Burkholderiales</taxon>
        <taxon>Burkholderiaceae</taxon>
        <taxon>Burkholderia</taxon>
        <taxon>Burkholderia cepacia complex</taxon>
    </lineage>
</organism>
<feature type="domain" description="AMP-binding enzyme C-terminal" evidence="1">
    <location>
        <begin position="1"/>
        <end position="30"/>
    </location>
</feature>
<dbReference type="GO" id="GO:0003987">
    <property type="term" value="F:acetate-CoA ligase activity"/>
    <property type="evidence" value="ECO:0007669"/>
    <property type="project" value="TreeGrafter"/>
</dbReference>